<gene>
    <name evidence="1" type="ORF">NCTC12475_01360</name>
</gene>
<dbReference type="EMBL" id="UFVD01000001">
    <property type="protein sequence ID" value="SUX11145.1"/>
    <property type="molecule type" value="Genomic_DNA"/>
</dbReference>
<reference evidence="1 2" key="1">
    <citation type="submission" date="2018-06" db="EMBL/GenBank/DDBJ databases">
        <authorList>
            <consortium name="Pathogen Informatics"/>
            <person name="Doyle S."/>
        </authorList>
    </citation>
    <scope>NUCLEOTIDE SEQUENCE [LARGE SCALE GENOMIC DNA]</scope>
    <source>
        <strain evidence="1 2">NCTC12475</strain>
    </source>
</reference>
<dbReference type="AlphaFoldDB" id="A0A381DKH4"/>
<organism evidence="1 2">
    <name type="scientific">Campylobacter sputorum subsp. sputorum</name>
    <dbReference type="NCBI Taxonomy" id="32024"/>
    <lineage>
        <taxon>Bacteria</taxon>
        <taxon>Pseudomonadati</taxon>
        <taxon>Campylobacterota</taxon>
        <taxon>Epsilonproteobacteria</taxon>
        <taxon>Campylobacterales</taxon>
        <taxon>Campylobacteraceae</taxon>
        <taxon>Campylobacter</taxon>
    </lineage>
</organism>
<dbReference type="STRING" id="32024.GCA_000788295_01612"/>
<evidence type="ECO:0000313" key="2">
    <source>
        <dbReference type="Proteomes" id="UP000254920"/>
    </source>
</evidence>
<evidence type="ECO:0000313" key="1">
    <source>
        <dbReference type="EMBL" id="SUX11145.1"/>
    </source>
</evidence>
<accession>A0A381DKH4</accession>
<proteinExistence type="predicted"/>
<name>A0A381DKH4_9BACT</name>
<dbReference type="Proteomes" id="UP000254920">
    <property type="component" value="Unassembled WGS sequence"/>
</dbReference>
<protein>
    <submittedName>
        <fullName evidence="1">Uncharacterized protein</fullName>
    </submittedName>
</protein>
<sequence>MKFSSTQYLYFDYYDMLSIVTSESSVNFIFIKSQIYTEEENFCTSVDKEFFILALKKYVNMYKEKSSKYTKFVENHEKIFLDNSHEIKFANKYHTKNMK</sequence>
<keyword evidence="2" id="KW-1185">Reference proteome</keyword>